<accession>A0A0D0G110</accession>
<dbReference type="GO" id="GO:0008757">
    <property type="term" value="F:S-adenosylmethionine-dependent methyltransferase activity"/>
    <property type="evidence" value="ECO:0007669"/>
    <property type="project" value="InterPro"/>
</dbReference>
<feature type="domain" description="Methyltransferase type 11" evidence="1">
    <location>
        <begin position="42"/>
        <end position="136"/>
    </location>
</feature>
<dbReference type="PANTHER" id="PTHR43861">
    <property type="entry name" value="TRANS-ACONITATE 2-METHYLTRANSFERASE-RELATED"/>
    <property type="match status" value="1"/>
</dbReference>
<dbReference type="Pfam" id="PF08241">
    <property type="entry name" value="Methyltransf_11"/>
    <property type="match status" value="1"/>
</dbReference>
<keyword evidence="3" id="KW-1185">Reference proteome</keyword>
<keyword evidence="2" id="KW-0489">Methyltransferase</keyword>
<evidence type="ECO:0000313" key="2">
    <source>
        <dbReference type="EMBL" id="KIO78484.1"/>
    </source>
</evidence>
<keyword evidence="2" id="KW-0808">Transferase</keyword>
<proteinExistence type="predicted"/>
<dbReference type="PANTHER" id="PTHR43861:SF1">
    <property type="entry name" value="TRANS-ACONITATE 2-METHYLTRANSFERASE"/>
    <property type="match status" value="1"/>
</dbReference>
<dbReference type="InterPro" id="IPR029063">
    <property type="entry name" value="SAM-dependent_MTases_sf"/>
</dbReference>
<dbReference type="OrthoDB" id="597202at2"/>
<dbReference type="STRING" id="1503925.TH53_03510"/>
<dbReference type="AlphaFoldDB" id="A0A0D0G110"/>
<dbReference type="CDD" id="cd02440">
    <property type="entry name" value="AdoMet_MTases"/>
    <property type="match status" value="1"/>
</dbReference>
<dbReference type="RefSeq" id="WP_041878369.1">
    <property type="nucleotide sequence ID" value="NZ_CP157278.1"/>
</dbReference>
<sequence length="208" mass="23484">MSIREAYDSWSEQYDTNLNKTRDLEAIALRATLTDIPFDSCLEIGCGTGKNTLWFITRAKHITAVDLSAQMLAKAKAKVTALSVDFQLADITHDWSFAKGNYDLVSFSLVLEHIEDLDAIFKKVVKIVNTGAHVYIGELHPFKQYSGGKARFETENGIQVVTCFNHHISEFTQLAGKYGFEIVDINEYFDNDQKITIPRILTILLKKS</sequence>
<reference evidence="2 3" key="1">
    <citation type="submission" date="2015-01" db="EMBL/GenBank/DDBJ databases">
        <title>Draft genome sequence of Pedobacter sp. NL19 isolated from sludge of an effluent treatment pond in an abandoned uranium mine.</title>
        <authorList>
            <person name="Santos T."/>
            <person name="Caetano T."/>
            <person name="Covas C."/>
            <person name="Cruz A."/>
            <person name="Mendo S."/>
        </authorList>
    </citation>
    <scope>NUCLEOTIDE SEQUENCE [LARGE SCALE GENOMIC DNA]</scope>
    <source>
        <strain evidence="2 3">NL19</strain>
    </source>
</reference>
<evidence type="ECO:0000313" key="3">
    <source>
        <dbReference type="Proteomes" id="UP000032049"/>
    </source>
</evidence>
<evidence type="ECO:0000259" key="1">
    <source>
        <dbReference type="Pfam" id="PF08241"/>
    </source>
</evidence>
<organism evidence="2 3">
    <name type="scientific">Pedobacter lusitanus</name>
    <dbReference type="NCBI Taxonomy" id="1503925"/>
    <lineage>
        <taxon>Bacteria</taxon>
        <taxon>Pseudomonadati</taxon>
        <taxon>Bacteroidota</taxon>
        <taxon>Sphingobacteriia</taxon>
        <taxon>Sphingobacteriales</taxon>
        <taxon>Sphingobacteriaceae</taxon>
        <taxon>Pedobacter</taxon>
    </lineage>
</organism>
<comment type="caution">
    <text evidence="2">The sequence shown here is derived from an EMBL/GenBank/DDBJ whole genome shotgun (WGS) entry which is preliminary data.</text>
</comment>
<protein>
    <submittedName>
        <fullName evidence="2">Methyltransferase type 11</fullName>
    </submittedName>
</protein>
<dbReference type="InterPro" id="IPR013216">
    <property type="entry name" value="Methyltransf_11"/>
</dbReference>
<name>A0A0D0G110_9SPHI</name>
<dbReference type="EMBL" id="JXRA01000013">
    <property type="protein sequence ID" value="KIO78484.1"/>
    <property type="molecule type" value="Genomic_DNA"/>
</dbReference>
<dbReference type="GO" id="GO:0032259">
    <property type="term" value="P:methylation"/>
    <property type="evidence" value="ECO:0007669"/>
    <property type="project" value="UniProtKB-KW"/>
</dbReference>
<dbReference type="SUPFAM" id="SSF53335">
    <property type="entry name" value="S-adenosyl-L-methionine-dependent methyltransferases"/>
    <property type="match status" value="1"/>
</dbReference>
<gene>
    <name evidence="2" type="ORF">TH53_03510</name>
</gene>
<dbReference type="Proteomes" id="UP000032049">
    <property type="component" value="Unassembled WGS sequence"/>
</dbReference>
<dbReference type="Gene3D" id="3.40.50.150">
    <property type="entry name" value="Vaccinia Virus protein VP39"/>
    <property type="match status" value="1"/>
</dbReference>